<dbReference type="SUPFAM" id="SSF48403">
    <property type="entry name" value="Ankyrin repeat"/>
    <property type="match status" value="3"/>
</dbReference>
<feature type="repeat" description="ANK" evidence="3">
    <location>
        <begin position="743"/>
        <end position="775"/>
    </location>
</feature>
<proteinExistence type="predicted"/>
<dbReference type="PROSITE" id="PS50297">
    <property type="entry name" value="ANK_REP_REGION"/>
    <property type="match status" value="2"/>
</dbReference>
<dbReference type="PANTHER" id="PTHR24126:SF14">
    <property type="entry name" value="ANK_REP_REGION DOMAIN-CONTAINING PROTEIN"/>
    <property type="match status" value="1"/>
</dbReference>
<evidence type="ECO:0000313" key="4">
    <source>
        <dbReference type="EMBL" id="KAF4332961.1"/>
    </source>
</evidence>
<dbReference type="SMART" id="SM00248">
    <property type="entry name" value="ANK"/>
    <property type="match status" value="12"/>
</dbReference>
<accession>A0A9P5A697</accession>
<name>A0A9P5A697_9HYPO</name>
<comment type="caution">
    <text evidence="4">The sequence shown here is derived from an EMBL/GenBank/DDBJ whole genome shotgun (WGS) entry which is preliminary data.</text>
</comment>
<evidence type="ECO:0000313" key="5">
    <source>
        <dbReference type="Proteomes" id="UP000730481"/>
    </source>
</evidence>
<sequence>MPVDPSVTYGNLILEHLKRHSGITKPVVEKALQILDLGVDAGATDNDGNNALHFLATYRDLSKPDGKRMLERLIQSGADPNARNVHRQTPLHRLRLRKYSGPGLDDLKTFLAATKADVNIPDNQGNTLIFSILDASQSGAKIRLGKEEEFVNFMADAGARFDVTDQRGRSLLHAAVRYPASSEKLLQLLVKYGVDPKQADYEGNTIWHEGVSHWRLYRPVLQDIFELGCDPWQANHHGRTPLHVLCEHDQWAPERSKFEDPEKQARTTLFDYLLQQTSRNINIADNDGVTPLHLVSTFSTEHTRQLLEIGADPTLATHEGMNVFHLAARCRQSNTIGLLIDHFRERSTEDDLQKLINSKDKRRKTPLYYACCSGVYQSVELLIEAGAVDTETYHGSALSGCADFENKQPYAEPSGRDSGSVLVDDARLPKKHGSQVARLEEILGLVMENARVFNLRSLDTSIAKAVECRHDYTVQCLLWLRERLRIKEQLDCAVEARLCVERRNKDLPSMKELKKANNFSNFVPLFLDWRFYDAFPTFIKEASPKPQELHSALENLALLGFAGLLDTIISPEVFSSLEWKGTMNGDGAARTVSQSMVSLLLSACESEEPNMRVIQVLLSKGARLEDLGPPTNYDLSSKPQETLVHAVVRGGSHPWWHTRQLLPRILGQDVSFEVRDSRGLTPLNASLENMEKSYWSCKATEMLLQAGADPNSVDDASKSCLSRAVAAGNKSVYDLLVQYGANIDHSALFAAIVAEDVDMVRLMLSSGADPNARKFGKKIPACTSEDGSSMKMERKDPSSAEELYPLDFVITEMGCSTSVVRSSLIEVLLEYGADPNARYPQTTVAHRLLQRKSSNPNMTYSTRNPYLDLILEHPLLDVNLQDKTGLSLLRAAYEIGDLEAAQNLLDRGANI</sequence>
<dbReference type="EMBL" id="PVQB02000932">
    <property type="protein sequence ID" value="KAF4332961.1"/>
    <property type="molecule type" value="Genomic_DNA"/>
</dbReference>
<dbReference type="Gene3D" id="1.25.40.20">
    <property type="entry name" value="Ankyrin repeat-containing domain"/>
    <property type="match status" value="4"/>
</dbReference>
<feature type="repeat" description="ANK" evidence="3">
    <location>
        <begin position="167"/>
        <end position="201"/>
    </location>
</feature>
<feature type="repeat" description="ANK" evidence="3">
    <location>
        <begin position="884"/>
        <end position="911"/>
    </location>
</feature>
<dbReference type="InterPro" id="IPR036770">
    <property type="entry name" value="Ankyrin_rpt-contain_sf"/>
</dbReference>
<reference evidence="4" key="1">
    <citation type="journal article" date="2017" name="Mycologia">
        <title>Fusarium algeriense, sp. nov., a novel toxigenic crown rot pathogen of durum wheat from Algeria is nested in the Fusarium burgessii species complex.</title>
        <authorList>
            <person name="Laraba I."/>
            <person name="Keddad A."/>
            <person name="Boureghda H."/>
            <person name="Abdallah N."/>
            <person name="Vaughan M.M."/>
            <person name="Proctor R.H."/>
            <person name="Busman M."/>
            <person name="O'Donnell K."/>
        </authorList>
    </citation>
    <scope>NUCLEOTIDE SEQUENCE</scope>
    <source>
        <strain evidence="4">NRRL 25174</strain>
    </source>
</reference>
<keyword evidence="5" id="KW-1185">Reference proteome</keyword>
<evidence type="ECO:0000256" key="2">
    <source>
        <dbReference type="ARBA" id="ARBA00023043"/>
    </source>
</evidence>
<feature type="repeat" description="ANK" evidence="3">
    <location>
        <begin position="47"/>
        <end position="85"/>
    </location>
</feature>
<feature type="repeat" description="ANK" evidence="3">
    <location>
        <begin position="678"/>
        <end position="715"/>
    </location>
</feature>
<evidence type="ECO:0000256" key="3">
    <source>
        <dbReference type="PROSITE-ProRule" id="PRU00023"/>
    </source>
</evidence>
<evidence type="ECO:0000256" key="1">
    <source>
        <dbReference type="ARBA" id="ARBA00022737"/>
    </source>
</evidence>
<protein>
    <submittedName>
        <fullName evidence="4">Ankyrin</fullName>
    </submittedName>
</protein>
<keyword evidence="1" id="KW-0677">Repeat</keyword>
<dbReference type="AlphaFoldDB" id="A0A9P5A697"/>
<dbReference type="PANTHER" id="PTHR24126">
    <property type="entry name" value="ANKYRIN REPEAT, PH AND SEC7 DOMAIN CONTAINING PROTEIN SECG-RELATED"/>
    <property type="match status" value="1"/>
</dbReference>
<dbReference type="Pfam" id="PF00023">
    <property type="entry name" value="Ank"/>
    <property type="match status" value="1"/>
</dbReference>
<keyword evidence="2 3" id="KW-0040">ANK repeat</keyword>
<dbReference type="Proteomes" id="UP000730481">
    <property type="component" value="Unassembled WGS sequence"/>
</dbReference>
<reference evidence="4" key="2">
    <citation type="submission" date="2020-02" db="EMBL/GenBank/DDBJ databases">
        <title>Identification and distribution of gene clusters putatively required for synthesis of sphingolipid metabolism inhibitors in phylogenetically diverse species of the filamentous fungus Fusarium.</title>
        <authorList>
            <person name="Kim H.-S."/>
            <person name="Busman M."/>
            <person name="Brown D.W."/>
            <person name="Divon H."/>
            <person name="Uhlig S."/>
            <person name="Proctor R.H."/>
        </authorList>
    </citation>
    <scope>NUCLEOTIDE SEQUENCE</scope>
    <source>
        <strain evidence="4">NRRL 25174</strain>
    </source>
</reference>
<dbReference type="Pfam" id="PF12796">
    <property type="entry name" value="Ank_2"/>
    <property type="match status" value="2"/>
</dbReference>
<gene>
    <name evidence="4" type="ORF">FBEOM_13234</name>
</gene>
<dbReference type="InterPro" id="IPR002110">
    <property type="entry name" value="Ankyrin_rpt"/>
</dbReference>
<dbReference type="OrthoDB" id="21416at2759"/>
<dbReference type="PROSITE" id="PS50088">
    <property type="entry name" value="ANK_REPEAT"/>
    <property type="match status" value="5"/>
</dbReference>
<organism evidence="4 5">
    <name type="scientific">Fusarium beomiforme</name>
    <dbReference type="NCBI Taxonomy" id="44412"/>
    <lineage>
        <taxon>Eukaryota</taxon>
        <taxon>Fungi</taxon>
        <taxon>Dikarya</taxon>
        <taxon>Ascomycota</taxon>
        <taxon>Pezizomycotina</taxon>
        <taxon>Sordariomycetes</taxon>
        <taxon>Hypocreomycetidae</taxon>
        <taxon>Hypocreales</taxon>
        <taxon>Nectriaceae</taxon>
        <taxon>Fusarium</taxon>
        <taxon>Fusarium burgessii species complex</taxon>
    </lineage>
</organism>